<evidence type="ECO:0000256" key="3">
    <source>
        <dbReference type="ARBA" id="ARBA00022448"/>
    </source>
</evidence>
<dbReference type="PROSITE" id="PS00217">
    <property type="entry name" value="SUGAR_TRANSPORT_2"/>
    <property type="match status" value="1"/>
</dbReference>
<accession>A0A167GR83</accession>
<dbReference type="EMBL" id="CP015249">
    <property type="protein sequence ID" value="ANB17242.1"/>
    <property type="molecule type" value="Genomic_DNA"/>
</dbReference>
<dbReference type="InterPro" id="IPR036259">
    <property type="entry name" value="MFS_trans_sf"/>
</dbReference>
<organism evidence="15 16">
    <name type="scientific">Dokdonella koreensis DS-123</name>
    <dbReference type="NCBI Taxonomy" id="1300342"/>
    <lineage>
        <taxon>Bacteria</taxon>
        <taxon>Pseudomonadati</taxon>
        <taxon>Pseudomonadota</taxon>
        <taxon>Gammaproteobacteria</taxon>
        <taxon>Lysobacterales</taxon>
        <taxon>Rhodanobacteraceae</taxon>
        <taxon>Dokdonella</taxon>
    </lineage>
</organism>
<evidence type="ECO:0000256" key="12">
    <source>
        <dbReference type="SAM" id="MobiDB-lite"/>
    </source>
</evidence>
<evidence type="ECO:0000259" key="14">
    <source>
        <dbReference type="PROSITE" id="PS50850"/>
    </source>
</evidence>
<evidence type="ECO:0000313" key="15">
    <source>
        <dbReference type="EMBL" id="ANB17242.1"/>
    </source>
</evidence>
<dbReference type="PANTHER" id="PTHR43528:SF1">
    <property type="entry name" value="ALPHA-KETOGLUTARATE PERMEASE"/>
    <property type="match status" value="1"/>
</dbReference>
<dbReference type="STRING" id="1300342.I596_1212"/>
<dbReference type="InterPro" id="IPR020846">
    <property type="entry name" value="MFS_dom"/>
</dbReference>
<evidence type="ECO:0000256" key="9">
    <source>
        <dbReference type="ARBA" id="ARBA00023136"/>
    </source>
</evidence>
<dbReference type="PROSITE" id="PS50850">
    <property type="entry name" value="MFS"/>
    <property type="match status" value="1"/>
</dbReference>
<comment type="subcellular location">
    <subcellularLocation>
        <location evidence="1">Cell inner membrane</location>
        <topology evidence="1">Multi-pass membrane protein</topology>
    </subcellularLocation>
</comment>
<feature type="domain" description="Major facilitator superfamily (MFS) profile" evidence="14">
    <location>
        <begin position="112"/>
        <end position="523"/>
    </location>
</feature>
<dbReference type="FunFam" id="1.20.1250.20:FF:000095">
    <property type="entry name" value="Alpha-ketoglutarate permease"/>
    <property type="match status" value="1"/>
</dbReference>
<feature type="transmembrane region" description="Helical" evidence="13">
    <location>
        <begin position="182"/>
        <end position="200"/>
    </location>
</feature>
<evidence type="ECO:0000256" key="11">
    <source>
        <dbReference type="ARBA" id="ARBA00069296"/>
    </source>
</evidence>
<feature type="transmembrane region" description="Helical" evidence="13">
    <location>
        <begin position="501"/>
        <end position="519"/>
    </location>
</feature>
<dbReference type="InterPro" id="IPR005829">
    <property type="entry name" value="Sugar_transporter_CS"/>
</dbReference>
<evidence type="ECO:0000313" key="16">
    <source>
        <dbReference type="Proteomes" id="UP000076830"/>
    </source>
</evidence>
<evidence type="ECO:0000256" key="7">
    <source>
        <dbReference type="ARBA" id="ARBA00022847"/>
    </source>
</evidence>
<evidence type="ECO:0000256" key="5">
    <source>
        <dbReference type="ARBA" id="ARBA00022519"/>
    </source>
</evidence>
<dbReference type="Proteomes" id="UP000076830">
    <property type="component" value="Chromosome"/>
</dbReference>
<evidence type="ECO:0000256" key="2">
    <source>
        <dbReference type="ARBA" id="ARBA00008240"/>
    </source>
</evidence>
<proteinExistence type="inferred from homology"/>
<evidence type="ECO:0000256" key="6">
    <source>
        <dbReference type="ARBA" id="ARBA00022692"/>
    </source>
</evidence>
<protein>
    <recommendedName>
        <fullName evidence="11">Alpha-ketoglutarate permease</fullName>
    </recommendedName>
</protein>
<dbReference type="GO" id="GO:0015293">
    <property type="term" value="F:symporter activity"/>
    <property type="evidence" value="ECO:0007669"/>
    <property type="project" value="UniProtKB-KW"/>
</dbReference>
<dbReference type="PROSITE" id="PS00216">
    <property type="entry name" value="SUGAR_TRANSPORT_1"/>
    <property type="match status" value="1"/>
</dbReference>
<dbReference type="PANTHER" id="PTHR43528">
    <property type="entry name" value="ALPHA-KETOGLUTARATE PERMEASE"/>
    <property type="match status" value="1"/>
</dbReference>
<keyword evidence="6 13" id="KW-0812">Transmembrane</keyword>
<dbReference type="GO" id="GO:0005886">
    <property type="term" value="C:plasma membrane"/>
    <property type="evidence" value="ECO:0007669"/>
    <property type="project" value="UniProtKB-SubCell"/>
</dbReference>
<keyword evidence="4" id="KW-1003">Cell membrane</keyword>
<keyword evidence="9 13" id="KW-0472">Membrane</keyword>
<evidence type="ECO:0000256" key="13">
    <source>
        <dbReference type="SAM" id="Phobius"/>
    </source>
</evidence>
<evidence type="ECO:0000256" key="1">
    <source>
        <dbReference type="ARBA" id="ARBA00004429"/>
    </source>
</evidence>
<comment type="function">
    <text evidence="10">Uptake of alpha-ketoglutarate across the boundary membrane with the concomitant import of a cation (symport system).</text>
</comment>
<feature type="transmembrane region" description="Helical" evidence="13">
    <location>
        <begin position="151"/>
        <end position="170"/>
    </location>
</feature>
<feature type="region of interest" description="Disordered" evidence="12">
    <location>
        <begin position="1"/>
        <end position="41"/>
    </location>
</feature>
<keyword evidence="3" id="KW-0813">Transport</keyword>
<feature type="transmembrane region" description="Helical" evidence="13">
    <location>
        <begin position="432"/>
        <end position="456"/>
    </location>
</feature>
<comment type="similarity">
    <text evidence="2">Belongs to the major facilitator superfamily. Metabolite:H+ Symporter (MHS) family (TC 2.A.1.6) family.</text>
</comment>
<keyword evidence="16" id="KW-1185">Reference proteome</keyword>
<dbReference type="CDD" id="cd17367">
    <property type="entry name" value="MFS_KgtP"/>
    <property type="match status" value="1"/>
</dbReference>
<evidence type="ECO:0000256" key="8">
    <source>
        <dbReference type="ARBA" id="ARBA00022989"/>
    </source>
</evidence>
<feature type="transmembrane region" description="Helical" evidence="13">
    <location>
        <begin position="248"/>
        <end position="271"/>
    </location>
</feature>
<feature type="transmembrane region" description="Helical" evidence="13">
    <location>
        <begin position="468"/>
        <end position="489"/>
    </location>
</feature>
<gene>
    <name evidence="15" type="ORF">I596_1212</name>
</gene>
<evidence type="ECO:0000256" key="4">
    <source>
        <dbReference type="ARBA" id="ARBA00022475"/>
    </source>
</evidence>
<evidence type="ECO:0000256" key="10">
    <source>
        <dbReference type="ARBA" id="ARBA00058957"/>
    </source>
</evidence>
<keyword evidence="5" id="KW-0997">Cell inner membrane</keyword>
<dbReference type="Gene3D" id="1.20.1250.20">
    <property type="entry name" value="MFS general substrate transporter like domains"/>
    <property type="match status" value="1"/>
</dbReference>
<feature type="transmembrane region" description="Helical" evidence="13">
    <location>
        <begin position="206"/>
        <end position="227"/>
    </location>
</feature>
<dbReference type="KEGG" id="dko:I596_1212"/>
<feature type="transmembrane region" description="Helical" evidence="13">
    <location>
        <begin position="407"/>
        <end position="426"/>
    </location>
</feature>
<dbReference type="Pfam" id="PF00083">
    <property type="entry name" value="Sugar_tr"/>
    <property type="match status" value="2"/>
</dbReference>
<dbReference type="InterPro" id="IPR005828">
    <property type="entry name" value="MFS_sugar_transport-like"/>
</dbReference>
<feature type="transmembrane region" description="Helical" evidence="13">
    <location>
        <begin position="378"/>
        <end position="395"/>
    </location>
</feature>
<reference evidence="15 16" key="1">
    <citation type="submission" date="2016-04" db="EMBL/GenBank/DDBJ databases">
        <title>Complete genome sequence of Dokdonella koreensis DS-123T.</title>
        <authorList>
            <person name="Kim J.F."/>
            <person name="Lee H."/>
            <person name="Kwak M.-J."/>
        </authorList>
    </citation>
    <scope>NUCLEOTIDE SEQUENCE [LARGE SCALE GENOMIC DNA]</scope>
    <source>
        <strain evidence="15 16">DS-123</strain>
    </source>
</reference>
<feature type="transmembrane region" description="Helical" evidence="13">
    <location>
        <begin position="340"/>
        <end position="358"/>
    </location>
</feature>
<keyword evidence="7" id="KW-0769">Symport</keyword>
<dbReference type="SUPFAM" id="SSF103473">
    <property type="entry name" value="MFS general substrate transporter"/>
    <property type="match status" value="1"/>
</dbReference>
<name>A0A167GR83_9GAMM</name>
<sequence>MASSRELRPSACDASRDRRRVATERNLGPPSVGQCNTRRQRTDSLREAGTLIEIRFAPDDRRSAAVRWVRLLIYAWGNEPAPRFPMTASAKSPLTAAPEADTRARLRRSVSNTLKGSAGNLVEWYDVYVYSVFAAYFESQFFSPEDKNATLFIWAIFAMTFLMRPIGAWFFGRFADRHGRRLALTVSVTIMAGCSFAIAITPTVAAIGLAAPMILLLARLIQGFATGGEYGASATYLSEAAIPGRRGFLSSFHYVTLVGGHVLAQLTLLAMLTFFDTAQISHWGWRIAFAIGGIAAIVVFWMRRTMDESLGLDAIQAARSGQARTSGSLRELFFHQWRPLLLCFLITAGGTVAFYTYSVIGPKMIQSLFAGGDAMTGVVINLIALTVLMLLQPLGGWLSDIVGRKSLLVFFGIGGVAYTGYLVLALPQQTHWLPAFAMLAVAFVILTGYTSINAVVKAELFPTHVRALGVGLGYALANSAFGGTAPLLYQAALRTDKMMLFAGYVTAVIAASLVVYVFFLKNKGANWLDDAGAMDRRAAH</sequence>
<dbReference type="InterPro" id="IPR051084">
    <property type="entry name" value="H+-coupled_symporters"/>
</dbReference>
<dbReference type="AlphaFoldDB" id="A0A167GR83"/>
<feature type="transmembrane region" description="Helical" evidence="13">
    <location>
        <begin position="283"/>
        <end position="302"/>
    </location>
</feature>
<feature type="compositionally biased region" description="Basic and acidic residues" evidence="12">
    <location>
        <begin position="1"/>
        <end position="23"/>
    </location>
</feature>
<keyword evidence="8 13" id="KW-1133">Transmembrane helix</keyword>
<dbReference type="PATRIC" id="fig|1300342.3.peg.1181"/>